<evidence type="ECO:0000313" key="3">
    <source>
        <dbReference type="EMBL" id="MBB6674984.1"/>
    </source>
</evidence>
<name>A0A7X0RWI5_9BACL</name>
<evidence type="ECO:0000256" key="1">
    <source>
        <dbReference type="SAM" id="Phobius"/>
    </source>
</evidence>
<dbReference type="NCBIfam" id="NF040535">
    <property type="entry name" value="LiaF_C_term"/>
    <property type="match status" value="1"/>
</dbReference>
<feature type="transmembrane region" description="Helical" evidence="1">
    <location>
        <begin position="12"/>
        <end position="37"/>
    </location>
</feature>
<evidence type="ECO:0000259" key="2">
    <source>
        <dbReference type="Pfam" id="PF09922"/>
    </source>
</evidence>
<comment type="caution">
    <text evidence="3">The sequence shown here is derived from an EMBL/GenBank/DDBJ whole genome shotgun (WGS) entry which is preliminary data.</text>
</comment>
<dbReference type="RefSeq" id="WP_185672845.1">
    <property type="nucleotide sequence ID" value="NZ_JACJVP010000059.1"/>
</dbReference>
<proteinExistence type="predicted"/>
<keyword evidence="1" id="KW-0812">Transmembrane</keyword>
<feature type="transmembrane region" description="Helical" evidence="1">
    <location>
        <begin position="49"/>
        <end position="82"/>
    </location>
</feature>
<dbReference type="AlphaFoldDB" id="A0A7X0RWI5"/>
<evidence type="ECO:0000313" key="4">
    <source>
        <dbReference type="Proteomes" id="UP000547209"/>
    </source>
</evidence>
<dbReference type="Proteomes" id="UP000547209">
    <property type="component" value="Unassembled WGS sequence"/>
</dbReference>
<dbReference type="InterPro" id="IPR047793">
    <property type="entry name" value="LiaF_C"/>
</dbReference>
<sequence>MKNLSKTSMVLIAAGLYLALGGLAGYATINAILLLWLGIERYRFDRSRLAIALIAISAIILVASNMGLVLVVILISLGIYFLKAKPPAKGNYVSRHRPILNLRLDQPSWVMHSMGYWHLFGEVRMDLSRAVPEEKETTIVLQGLVGDIDLIVPEDYGLQIEANVLAGQVAWNGKHENGMMNRIAWRSPDYDRQEYQVKLQLFYLVGNIKIRPI</sequence>
<dbReference type="EMBL" id="JACJVP010000059">
    <property type="protein sequence ID" value="MBB6674984.1"/>
    <property type="molecule type" value="Genomic_DNA"/>
</dbReference>
<gene>
    <name evidence="3" type="ORF">H7C19_30325</name>
</gene>
<feature type="domain" description="Cell wall-active antibiotics response LiaF-like C-terminal" evidence="2">
    <location>
        <begin position="103"/>
        <end position="210"/>
    </location>
</feature>
<accession>A0A7X0RWI5</accession>
<keyword evidence="1" id="KW-1133">Transmembrane helix</keyword>
<dbReference type="Pfam" id="PF09922">
    <property type="entry name" value="LiaF-like_C"/>
    <property type="match status" value="1"/>
</dbReference>
<protein>
    <submittedName>
        <fullName evidence="3">Cell wall-active antibiotics response protein</fullName>
    </submittedName>
</protein>
<keyword evidence="4" id="KW-1185">Reference proteome</keyword>
<organism evidence="3 4">
    <name type="scientific">Cohnella nanjingensis</name>
    <dbReference type="NCBI Taxonomy" id="1387779"/>
    <lineage>
        <taxon>Bacteria</taxon>
        <taxon>Bacillati</taxon>
        <taxon>Bacillota</taxon>
        <taxon>Bacilli</taxon>
        <taxon>Bacillales</taxon>
        <taxon>Paenibacillaceae</taxon>
        <taxon>Cohnella</taxon>
    </lineage>
</organism>
<dbReference type="InterPro" id="IPR024425">
    <property type="entry name" value="LiaF-like_C"/>
</dbReference>
<reference evidence="3 4" key="1">
    <citation type="submission" date="2020-08" db="EMBL/GenBank/DDBJ databases">
        <title>Cohnella phylogeny.</title>
        <authorList>
            <person name="Dunlap C."/>
        </authorList>
    </citation>
    <scope>NUCLEOTIDE SEQUENCE [LARGE SCALE GENOMIC DNA]</scope>
    <source>
        <strain evidence="3 4">DSM 28246</strain>
    </source>
</reference>
<keyword evidence="1" id="KW-0472">Membrane</keyword>